<dbReference type="GO" id="GO:0031369">
    <property type="term" value="F:translation initiation factor binding"/>
    <property type="evidence" value="ECO:0007669"/>
    <property type="project" value="InterPro"/>
</dbReference>
<dbReference type="GO" id="GO:0001732">
    <property type="term" value="P:formation of cytoplasmic translation initiation complex"/>
    <property type="evidence" value="ECO:0007669"/>
    <property type="project" value="UniProtKB-UniRule"/>
</dbReference>
<reference evidence="9" key="1">
    <citation type="submission" date="2021-01" db="EMBL/GenBank/DDBJ databases">
        <authorList>
            <person name="Corre E."/>
            <person name="Pelletier E."/>
            <person name="Niang G."/>
            <person name="Scheremetjew M."/>
            <person name="Finn R."/>
            <person name="Kale V."/>
            <person name="Holt S."/>
            <person name="Cochrane G."/>
            <person name="Meng A."/>
            <person name="Brown T."/>
            <person name="Cohen L."/>
        </authorList>
    </citation>
    <scope>NUCLEOTIDE SEQUENCE</scope>
    <source>
        <strain evidence="9">CCMP 410</strain>
    </source>
</reference>
<comment type="subunit">
    <text evidence="6 7">Component of the eukaryotic translation initiation factor 3 (eIF-3) complex.</text>
</comment>
<comment type="subcellular location">
    <subcellularLocation>
        <location evidence="1 6 7">Cytoplasm</location>
    </subcellularLocation>
</comment>
<comment type="function">
    <text evidence="7">Component of the eukaryotic translation initiation factor 3 (eIF-3) complex, which is involved in protein synthesis and, together with other initiation factors, stimulates binding of mRNA and methionyl-tRNAi to the 40S ribosome.</text>
</comment>
<dbReference type="SUPFAM" id="SSF82171">
    <property type="entry name" value="DPP6 N-terminal domain-like"/>
    <property type="match status" value="1"/>
</dbReference>
<evidence type="ECO:0000256" key="4">
    <source>
        <dbReference type="ARBA" id="ARBA00022884"/>
    </source>
</evidence>
<dbReference type="AlphaFoldDB" id="A0A7S1YNB6"/>
<comment type="similarity">
    <text evidence="6 7">Belongs to the eIF-3 subunit B family.</text>
</comment>
<evidence type="ECO:0000256" key="7">
    <source>
        <dbReference type="PIRNR" id="PIRNR036424"/>
    </source>
</evidence>
<dbReference type="InterPro" id="IPR013979">
    <property type="entry name" value="TIF_beta_prop-like"/>
</dbReference>
<sequence length="711" mass="81055">MAEETKTMEELEAEAAELDGYFSDADLDPQPNYPPLDESFERAVVITNLPKVPESKLEKLTKVIMKLLNRIGKLAVNEETGFTGLFLPTKDSKTLGFAIVEYETVEEAKNAVDVLQDYSFDKNHALSIIPYQRAQYLQDVSVEKFEAPQAPPFAEKPNVTSWLEDPSQRDSFVVRHGKETVIFWSDGKSQPQLDYSGEREKEQGITWCDYYCHWSPKGSYLATLVPSKGVILWSGKDYQKTARFAAPGVDLVLFSPQENYLLTNNNKRNDPAAIKIFHIATGRLLRAFGLFPKDVEPDGNIPPPQFQWSHDDKYVARMGKSLISIFETPSMRLLEKRSLAADGINEFSWSPSANVLAYWAPEVKNSPAHVDLIEIPSRKKLRQKNLFNVTKVSMVWQESGDYLGCKVTRHTKSKKTLYNNIELFRLNEPGVPVEMLDVKDAVMALAFEHKGSRFAMIHAESPSSAKCKVSFYDMRKKVDAQKKKGQKGPPQKQWVNELNLIRTLDGKQCNCLFWSPAGQTIILASLGENASGTLEFYDVETESLAIKEHYRANGVLWDPSGRTVATVVSQPIGGGHFKYAMDNGYVLWTFLGKQVHSSSFESFYQFLWRPRESLLSPGEIKKVRKNLKQYERQFDMQDKERLRALKMEETKGKRAQRTRYRDLVARLRAIRERQKDERIGLMNGYDSDGEGNYIEREVTIETILSSKEEVI</sequence>
<feature type="domain" description="RRM" evidence="8">
    <location>
        <begin position="42"/>
        <end position="133"/>
    </location>
</feature>
<accession>A0A7S1YNB6</accession>
<dbReference type="InterPro" id="IPR015943">
    <property type="entry name" value="WD40/YVTN_repeat-like_dom_sf"/>
</dbReference>
<evidence type="ECO:0000256" key="2">
    <source>
        <dbReference type="ARBA" id="ARBA00022490"/>
    </source>
</evidence>
<evidence type="ECO:0000313" key="9">
    <source>
        <dbReference type="EMBL" id="CAD9312008.1"/>
    </source>
</evidence>
<dbReference type="InterPro" id="IPR000504">
    <property type="entry name" value="RRM_dom"/>
</dbReference>
<dbReference type="PANTHER" id="PTHR14068">
    <property type="entry name" value="EUKARYOTIC TRANSLATION INITIATION FACTOR 3 EIF3 -RELATED"/>
    <property type="match status" value="1"/>
</dbReference>
<dbReference type="PANTHER" id="PTHR14068:SF0">
    <property type="entry name" value="EUKARYOTIC TRANSLATION INITIATION FACTOR 3 SUBUNIT B"/>
    <property type="match status" value="1"/>
</dbReference>
<evidence type="ECO:0000256" key="5">
    <source>
        <dbReference type="ARBA" id="ARBA00022917"/>
    </source>
</evidence>
<dbReference type="CDD" id="cd12278">
    <property type="entry name" value="RRM_eIF3B"/>
    <property type="match status" value="1"/>
</dbReference>
<dbReference type="HAMAP" id="MF_03001">
    <property type="entry name" value="eIF3b"/>
    <property type="match status" value="1"/>
</dbReference>
<dbReference type="InterPro" id="IPR012677">
    <property type="entry name" value="Nucleotide-bd_a/b_plait_sf"/>
</dbReference>
<name>A0A7S1YNB6_9STRA</name>
<dbReference type="EMBL" id="HBGK01052712">
    <property type="protein sequence ID" value="CAD9312008.1"/>
    <property type="molecule type" value="Transcribed_RNA"/>
</dbReference>
<gene>
    <name evidence="9" type="ORF">GOCE00092_LOCUS27746</name>
</gene>
<comment type="function">
    <text evidence="6">RNA-binding component of the eukaryotic translation initiation factor 3 (eIF-3) complex, which is involved in protein synthesis of a specialized repertoire of mRNAs and, together with other initiation factors, stimulates binding of mRNA and methionyl-tRNAi to the 40S ribosome. The eIF-3 complex specifically targets and initiates translation of a subset of mRNAs involved in cell proliferation.</text>
</comment>
<dbReference type="GO" id="GO:0016282">
    <property type="term" value="C:eukaryotic 43S preinitiation complex"/>
    <property type="evidence" value="ECO:0007669"/>
    <property type="project" value="UniProtKB-UniRule"/>
</dbReference>
<dbReference type="InterPro" id="IPR035979">
    <property type="entry name" value="RBD_domain_sf"/>
</dbReference>
<keyword evidence="5 6" id="KW-0648">Protein biosynthesis</keyword>
<proteinExistence type="inferred from homology"/>
<dbReference type="InterPro" id="IPR011400">
    <property type="entry name" value="EIF3B"/>
</dbReference>
<dbReference type="PIRSF" id="PIRSF036424">
    <property type="entry name" value="eIF3b"/>
    <property type="match status" value="1"/>
</dbReference>
<dbReference type="GO" id="GO:0003743">
    <property type="term" value="F:translation initiation factor activity"/>
    <property type="evidence" value="ECO:0007669"/>
    <property type="project" value="UniProtKB-UniRule"/>
</dbReference>
<dbReference type="Gene3D" id="2.130.10.10">
    <property type="entry name" value="YVTN repeat-like/Quinoprotein amine dehydrogenase"/>
    <property type="match status" value="2"/>
</dbReference>
<dbReference type="SUPFAM" id="SSF54928">
    <property type="entry name" value="RNA-binding domain, RBD"/>
    <property type="match status" value="1"/>
</dbReference>
<dbReference type="GO" id="GO:0003723">
    <property type="term" value="F:RNA binding"/>
    <property type="evidence" value="ECO:0007669"/>
    <property type="project" value="UniProtKB-UniRule"/>
</dbReference>
<organism evidence="9">
    <name type="scientific">Grammatophora oceanica</name>
    <dbReference type="NCBI Taxonomy" id="210454"/>
    <lineage>
        <taxon>Eukaryota</taxon>
        <taxon>Sar</taxon>
        <taxon>Stramenopiles</taxon>
        <taxon>Ochrophyta</taxon>
        <taxon>Bacillariophyta</taxon>
        <taxon>Fragilariophyceae</taxon>
        <taxon>Fragilariophycidae</taxon>
        <taxon>Rhabdonematales</taxon>
        <taxon>Grammatophoraceae</taxon>
        <taxon>Grammatophora</taxon>
    </lineage>
</organism>
<keyword evidence="2 6" id="KW-0963">Cytoplasm</keyword>
<keyword evidence="4 6" id="KW-0694">RNA-binding</keyword>
<dbReference type="GO" id="GO:0033290">
    <property type="term" value="C:eukaryotic 48S preinitiation complex"/>
    <property type="evidence" value="ECO:0007669"/>
    <property type="project" value="UniProtKB-UniRule"/>
</dbReference>
<evidence type="ECO:0000256" key="6">
    <source>
        <dbReference type="HAMAP-Rule" id="MF_03001"/>
    </source>
</evidence>
<evidence type="ECO:0000256" key="3">
    <source>
        <dbReference type="ARBA" id="ARBA00022540"/>
    </source>
</evidence>
<evidence type="ECO:0000259" key="8">
    <source>
        <dbReference type="PROSITE" id="PS50102"/>
    </source>
</evidence>
<dbReference type="Gene3D" id="3.30.70.330">
    <property type="match status" value="1"/>
</dbReference>
<dbReference type="InterPro" id="IPR034363">
    <property type="entry name" value="eIF3B_RRM"/>
</dbReference>
<dbReference type="PROSITE" id="PS50102">
    <property type="entry name" value="RRM"/>
    <property type="match status" value="1"/>
</dbReference>
<dbReference type="Pfam" id="PF08662">
    <property type="entry name" value="eIF2A"/>
    <property type="match status" value="1"/>
</dbReference>
<protein>
    <recommendedName>
        <fullName evidence="6 7">Eukaryotic translation initiation factor 3 subunit B</fullName>
        <shortName evidence="6 7">eIF3b</shortName>
    </recommendedName>
    <alternativeName>
        <fullName evidence="6">Eukaryotic translation initiation factor 3 subunit 9</fullName>
    </alternativeName>
</protein>
<evidence type="ECO:0000256" key="1">
    <source>
        <dbReference type="ARBA" id="ARBA00004496"/>
    </source>
</evidence>
<dbReference type="GO" id="GO:0005852">
    <property type="term" value="C:eukaryotic translation initiation factor 3 complex"/>
    <property type="evidence" value="ECO:0007669"/>
    <property type="project" value="UniProtKB-UniRule"/>
</dbReference>
<keyword evidence="3 6" id="KW-0396">Initiation factor</keyword>